<dbReference type="Pfam" id="PF08268">
    <property type="entry name" value="FBA_3"/>
    <property type="match status" value="1"/>
</dbReference>
<dbReference type="Pfam" id="PF00646">
    <property type="entry name" value="F-box"/>
    <property type="match status" value="1"/>
</dbReference>
<evidence type="ECO:0000313" key="3">
    <source>
        <dbReference type="Proteomes" id="UP001161247"/>
    </source>
</evidence>
<name>A0AAV1D7F5_OLDCO</name>
<protein>
    <submittedName>
        <fullName evidence="2">OLC1v1001847C1</fullName>
    </submittedName>
</protein>
<organism evidence="2 3">
    <name type="scientific">Oldenlandia corymbosa var. corymbosa</name>
    <dbReference type="NCBI Taxonomy" id="529605"/>
    <lineage>
        <taxon>Eukaryota</taxon>
        <taxon>Viridiplantae</taxon>
        <taxon>Streptophyta</taxon>
        <taxon>Embryophyta</taxon>
        <taxon>Tracheophyta</taxon>
        <taxon>Spermatophyta</taxon>
        <taxon>Magnoliopsida</taxon>
        <taxon>eudicotyledons</taxon>
        <taxon>Gunneridae</taxon>
        <taxon>Pentapetalae</taxon>
        <taxon>asterids</taxon>
        <taxon>lamiids</taxon>
        <taxon>Gentianales</taxon>
        <taxon>Rubiaceae</taxon>
        <taxon>Rubioideae</taxon>
        <taxon>Spermacoceae</taxon>
        <taxon>Hedyotis-Oldenlandia complex</taxon>
        <taxon>Oldenlandia</taxon>
    </lineage>
</organism>
<sequence length="389" mass="44823">MENDGKRPCSYPYLSPELVQEILSYLPAKSLMRFKSVCRSWRSIILDPPFARSHNRRGSSPRFLISSIFRFPGSDIDFFNVNLEDQRISVDHTFHGHQQRGIICSNQVNGLVCFYYSDDHPSYLHNIATRETVQLPAPSKGEDYRHSFHLGFDPVTKLYKLVKINCLLEYQHYSINCEILTLGDGSPWRTIDSPPWKLLLSRCECYNGVLCWDEDPEDSRIVGFDLSNERFFDFPKPTQRYKDSRLLYFGPGLSMSTRDVEECPDDKYKISKCSIISYHHHHGYNNGRGGDGVNNYLAAEVPTELKLEFPVTWFTKVKCIIGILPDGKVLMHGIEKYYCHPERVLFVYNPTHGTTETLSMDPSLVSSSSKLDAFYFKENILPLRCLIPS</sequence>
<dbReference type="SMART" id="SM00256">
    <property type="entry name" value="FBOX"/>
    <property type="match status" value="1"/>
</dbReference>
<dbReference type="PANTHER" id="PTHR31672">
    <property type="entry name" value="BNACNNG10540D PROTEIN"/>
    <property type="match status" value="1"/>
</dbReference>
<accession>A0AAV1D7F5</accession>
<gene>
    <name evidence="2" type="ORF">OLC1_LOCUS12569</name>
</gene>
<proteinExistence type="predicted"/>
<dbReference type="CDD" id="cd22157">
    <property type="entry name" value="F-box_AtFBW1-like"/>
    <property type="match status" value="1"/>
</dbReference>
<dbReference type="InterPro" id="IPR050796">
    <property type="entry name" value="SCF_F-box_component"/>
</dbReference>
<dbReference type="AlphaFoldDB" id="A0AAV1D7F5"/>
<keyword evidence="3" id="KW-1185">Reference proteome</keyword>
<dbReference type="InterPro" id="IPR013187">
    <property type="entry name" value="F-box-assoc_dom_typ3"/>
</dbReference>
<dbReference type="SUPFAM" id="SSF81383">
    <property type="entry name" value="F-box domain"/>
    <property type="match status" value="1"/>
</dbReference>
<dbReference type="Proteomes" id="UP001161247">
    <property type="component" value="Chromosome 4"/>
</dbReference>
<dbReference type="NCBIfam" id="TIGR01640">
    <property type="entry name" value="F_box_assoc_1"/>
    <property type="match status" value="1"/>
</dbReference>
<dbReference type="InterPro" id="IPR036047">
    <property type="entry name" value="F-box-like_dom_sf"/>
</dbReference>
<evidence type="ECO:0000259" key="1">
    <source>
        <dbReference type="PROSITE" id="PS50181"/>
    </source>
</evidence>
<evidence type="ECO:0000313" key="2">
    <source>
        <dbReference type="EMBL" id="CAI9103381.1"/>
    </source>
</evidence>
<dbReference type="Gene3D" id="1.20.1280.50">
    <property type="match status" value="1"/>
</dbReference>
<dbReference type="PROSITE" id="PS50181">
    <property type="entry name" value="FBOX"/>
    <property type="match status" value="1"/>
</dbReference>
<dbReference type="InterPro" id="IPR017451">
    <property type="entry name" value="F-box-assoc_interact_dom"/>
</dbReference>
<reference evidence="2" key="1">
    <citation type="submission" date="2023-03" db="EMBL/GenBank/DDBJ databases">
        <authorList>
            <person name="Julca I."/>
        </authorList>
    </citation>
    <scope>NUCLEOTIDE SEQUENCE</scope>
</reference>
<dbReference type="PANTHER" id="PTHR31672:SF13">
    <property type="entry name" value="F-BOX PROTEIN CPR30-LIKE"/>
    <property type="match status" value="1"/>
</dbReference>
<dbReference type="EMBL" id="OX459121">
    <property type="protein sequence ID" value="CAI9103381.1"/>
    <property type="molecule type" value="Genomic_DNA"/>
</dbReference>
<dbReference type="InterPro" id="IPR001810">
    <property type="entry name" value="F-box_dom"/>
</dbReference>
<feature type="domain" description="F-box" evidence="1">
    <location>
        <begin position="8"/>
        <end position="54"/>
    </location>
</feature>